<name>A0A498KXR5_9EURY</name>
<dbReference type="AlphaFoldDB" id="A0A498KXR5"/>
<evidence type="ECO:0000313" key="4">
    <source>
        <dbReference type="Proteomes" id="UP000289691"/>
    </source>
</evidence>
<keyword evidence="4" id="KW-1185">Reference proteome</keyword>
<protein>
    <submittedName>
        <fullName evidence="3">Uncharacterized protein</fullName>
    </submittedName>
</protein>
<evidence type="ECO:0000256" key="2">
    <source>
        <dbReference type="SAM" id="Phobius"/>
    </source>
</evidence>
<dbReference type="RefSeq" id="WP_129069614.1">
    <property type="nucleotide sequence ID" value="NZ_RDFA01000005.1"/>
</dbReference>
<gene>
    <name evidence="3" type="ORF">EAF64_14005</name>
</gene>
<comment type="caution">
    <text evidence="3">The sequence shown here is derived from an EMBL/GenBank/DDBJ whole genome shotgun (WGS) entry which is preliminary data.</text>
</comment>
<organism evidence="3 4">
    <name type="scientific">Halorientalis pallida</name>
    <dbReference type="NCBI Taxonomy" id="2479928"/>
    <lineage>
        <taxon>Archaea</taxon>
        <taxon>Methanobacteriati</taxon>
        <taxon>Methanobacteriota</taxon>
        <taxon>Stenosarchaea group</taxon>
        <taxon>Halobacteria</taxon>
        <taxon>Halobacteriales</taxon>
        <taxon>Haloarculaceae</taxon>
        <taxon>Halorientalis</taxon>
    </lineage>
</organism>
<reference evidence="3 4" key="1">
    <citation type="submission" date="2019-01" db="EMBL/GenBank/DDBJ databases">
        <title>Halorientalis sp. F13-25 a new haloarchaeum isolated from hypersaline water.</title>
        <authorList>
            <person name="Ana D.-V."/>
            <person name="Cristina S.-P."/>
            <person name="Antonio V."/>
        </authorList>
    </citation>
    <scope>NUCLEOTIDE SEQUENCE [LARGE SCALE GENOMIC DNA]</scope>
    <source>
        <strain evidence="3 4">F13-25</strain>
    </source>
</reference>
<keyword evidence="2" id="KW-0812">Transmembrane</keyword>
<feature type="transmembrane region" description="Helical" evidence="2">
    <location>
        <begin position="706"/>
        <end position="733"/>
    </location>
</feature>
<sequence>MTHDARRSVARSLIIVAVVSCLVLQTFVATVPATALTTSPQPAINTDSSNSTTNAAASASSSGPFKILASADSDPARNETMIPFTDYGPNGANTYNVSAGIPPFAFETTGLPSGKINALAPRTDGFRKQLSTDIHIPYEDKWVKPDETAIVSARNMTNKTVRTAGVSHEVVNGYYALGKAEPRNGWLPTRNALIAGGNDPRIVNPWAVEVNKGKTVSYESRNSKAVSEFDTRPWVSKRPAGSSIGRNWFNGGGKIKIHSNFSERNVTVQKNQWAGIARTSPGAFLDGQFIVSPDDVTVLAPSDFRLIKPSNWETTLEDECKVTERVRLPGTNNTTTRTEYYDVRKWEQLSIVDTKVTKRVSLGGDERRGRRATFNFGNPQSGTLQVSHRVEVTLQRRWGKDGEHPDCVSESHSETIGTKSIVADSTGVSVAQPDELSVTVHAIDREPTNELYITINGTQDLSGQPLGRLRMSPSGSKKSETIYGPWRFYPVSLYDSITKFVGDRKKTVPTTFDHPVGKKEAAHLYRDYAALGNWSKRGQLRYQIDKRTSSTNISDRSLPPGIVNREGETPLYTRYAGKTYMTDAQLQNLQANAEDIFGNSIQTTVKHITYQESKIKMQNDGKTVHVRLFDPDTSAGIGGVELAVDGAKSSTVRTNASGWATVQATTALVTVGFEGTDPMSGASTFYEKAYTSHYVRIFMLERSGDLYRWISGMIHQVLLVVEWAALLLFLMWYKLMFKPNRKSGQA</sequence>
<dbReference type="EMBL" id="RDFA01000005">
    <property type="protein sequence ID" value="RXK47762.1"/>
    <property type="molecule type" value="Genomic_DNA"/>
</dbReference>
<keyword evidence="2" id="KW-0472">Membrane</keyword>
<feature type="compositionally biased region" description="Polar residues" evidence="1">
    <location>
        <begin position="38"/>
        <end position="47"/>
    </location>
</feature>
<feature type="region of interest" description="Disordered" evidence="1">
    <location>
        <begin position="38"/>
        <end position="59"/>
    </location>
</feature>
<keyword evidence="2" id="KW-1133">Transmembrane helix</keyword>
<dbReference type="Proteomes" id="UP000289691">
    <property type="component" value="Unassembled WGS sequence"/>
</dbReference>
<feature type="compositionally biased region" description="Low complexity" evidence="1">
    <location>
        <begin position="48"/>
        <end position="59"/>
    </location>
</feature>
<proteinExistence type="predicted"/>
<evidence type="ECO:0000313" key="3">
    <source>
        <dbReference type="EMBL" id="RXK47762.1"/>
    </source>
</evidence>
<accession>A0A498KXR5</accession>
<evidence type="ECO:0000256" key="1">
    <source>
        <dbReference type="SAM" id="MobiDB-lite"/>
    </source>
</evidence>
<dbReference type="OrthoDB" id="242461at2157"/>